<evidence type="ECO:0000256" key="1">
    <source>
        <dbReference type="ARBA" id="ARBA00010641"/>
    </source>
</evidence>
<dbReference type="SUPFAM" id="SSF88946">
    <property type="entry name" value="Sigma2 domain of RNA polymerase sigma factors"/>
    <property type="match status" value="1"/>
</dbReference>
<sequence length="177" mass="20922">MTFQRLIDGCVDGDKECFRLLYEETKDGIFRLIRARVRNREEALDILQETYIDLWKALSGGKFSYSSDGEFFSFLCIIARRRVARLYRFFKPVVSLEDLSDVVPDSDSRDPGEIAFVLDMVEKLNAIDREVIRLRYFEGLEFKIIARFLEQKEGAIKIRHHRALTKLRELLKYEKEN</sequence>
<dbReference type="NCBIfam" id="TIGR02937">
    <property type="entry name" value="sigma70-ECF"/>
    <property type="match status" value="1"/>
</dbReference>
<keyword evidence="5" id="KW-0804">Transcription</keyword>
<keyword evidence="2" id="KW-0805">Transcription regulation</keyword>
<evidence type="ECO:0000313" key="8">
    <source>
        <dbReference type="EMBL" id="OHA90335.1"/>
    </source>
</evidence>
<dbReference type="InterPro" id="IPR013324">
    <property type="entry name" value="RNA_pol_sigma_r3/r4-like"/>
</dbReference>
<dbReference type="CDD" id="cd06171">
    <property type="entry name" value="Sigma70_r4"/>
    <property type="match status" value="1"/>
</dbReference>
<name>A0A1G2SZB3_9BACT</name>
<evidence type="ECO:0000256" key="2">
    <source>
        <dbReference type="ARBA" id="ARBA00023015"/>
    </source>
</evidence>
<comment type="caution">
    <text evidence="8">The sequence shown here is derived from an EMBL/GenBank/DDBJ whole genome shotgun (WGS) entry which is preliminary data.</text>
</comment>
<feature type="domain" description="RNA polymerase sigma-70 region 4" evidence="7">
    <location>
        <begin position="122"/>
        <end position="169"/>
    </location>
</feature>
<evidence type="ECO:0000256" key="4">
    <source>
        <dbReference type="ARBA" id="ARBA00023125"/>
    </source>
</evidence>
<dbReference type="PANTHER" id="PTHR43133:SF8">
    <property type="entry name" value="RNA POLYMERASE SIGMA FACTOR HI_1459-RELATED"/>
    <property type="match status" value="1"/>
</dbReference>
<proteinExistence type="inferred from homology"/>
<dbReference type="GO" id="GO:0016987">
    <property type="term" value="F:sigma factor activity"/>
    <property type="evidence" value="ECO:0007669"/>
    <property type="project" value="UniProtKB-KW"/>
</dbReference>
<dbReference type="AlphaFoldDB" id="A0A1G2SZB3"/>
<evidence type="ECO:0000259" key="6">
    <source>
        <dbReference type="Pfam" id="PF04542"/>
    </source>
</evidence>
<dbReference type="SUPFAM" id="SSF88659">
    <property type="entry name" value="Sigma3 and sigma4 domains of RNA polymerase sigma factors"/>
    <property type="match status" value="1"/>
</dbReference>
<evidence type="ECO:0000256" key="5">
    <source>
        <dbReference type="ARBA" id="ARBA00023163"/>
    </source>
</evidence>
<dbReference type="Gene3D" id="1.10.1740.10">
    <property type="match status" value="1"/>
</dbReference>
<dbReference type="InterPro" id="IPR013325">
    <property type="entry name" value="RNA_pol_sigma_r2"/>
</dbReference>
<dbReference type="InterPro" id="IPR039425">
    <property type="entry name" value="RNA_pol_sigma-70-like"/>
</dbReference>
<organism evidence="8 9">
    <name type="scientific">Candidatus Zambryskibacteria bacterium RIFCSPHIGHO2_01_FULL_46_25</name>
    <dbReference type="NCBI Taxonomy" id="1802738"/>
    <lineage>
        <taxon>Bacteria</taxon>
        <taxon>Candidatus Zambryskiibacteriota</taxon>
    </lineage>
</organism>
<protein>
    <recommendedName>
        <fullName evidence="10">RNA polymerase sigma factor 70 region 4 type 2 domain-containing protein</fullName>
    </recommendedName>
</protein>
<dbReference type="Pfam" id="PF04542">
    <property type="entry name" value="Sigma70_r2"/>
    <property type="match status" value="1"/>
</dbReference>
<dbReference type="GO" id="GO:0006352">
    <property type="term" value="P:DNA-templated transcription initiation"/>
    <property type="evidence" value="ECO:0007669"/>
    <property type="project" value="InterPro"/>
</dbReference>
<dbReference type="InterPro" id="IPR007627">
    <property type="entry name" value="RNA_pol_sigma70_r2"/>
</dbReference>
<dbReference type="EMBL" id="MHVH01000005">
    <property type="protein sequence ID" value="OHA90335.1"/>
    <property type="molecule type" value="Genomic_DNA"/>
</dbReference>
<evidence type="ECO:0000259" key="7">
    <source>
        <dbReference type="Pfam" id="PF04545"/>
    </source>
</evidence>
<dbReference type="Pfam" id="PF04545">
    <property type="entry name" value="Sigma70_r4"/>
    <property type="match status" value="1"/>
</dbReference>
<dbReference type="Proteomes" id="UP000178107">
    <property type="component" value="Unassembled WGS sequence"/>
</dbReference>
<reference evidence="8 9" key="1">
    <citation type="journal article" date="2016" name="Nat. Commun.">
        <title>Thousands of microbial genomes shed light on interconnected biogeochemical processes in an aquifer system.</title>
        <authorList>
            <person name="Anantharaman K."/>
            <person name="Brown C.T."/>
            <person name="Hug L.A."/>
            <person name="Sharon I."/>
            <person name="Castelle C.J."/>
            <person name="Probst A.J."/>
            <person name="Thomas B.C."/>
            <person name="Singh A."/>
            <person name="Wilkins M.J."/>
            <person name="Karaoz U."/>
            <person name="Brodie E.L."/>
            <person name="Williams K.H."/>
            <person name="Hubbard S.S."/>
            <person name="Banfield J.F."/>
        </authorList>
    </citation>
    <scope>NUCLEOTIDE SEQUENCE [LARGE SCALE GENOMIC DNA]</scope>
</reference>
<dbReference type="GO" id="GO:0003677">
    <property type="term" value="F:DNA binding"/>
    <property type="evidence" value="ECO:0007669"/>
    <property type="project" value="UniProtKB-KW"/>
</dbReference>
<dbReference type="Gene3D" id="1.10.10.10">
    <property type="entry name" value="Winged helix-like DNA-binding domain superfamily/Winged helix DNA-binding domain"/>
    <property type="match status" value="1"/>
</dbReference>
<comment type="similarity">
    <text evidence="1">Belongs to the sigma-70 factor family. ECF subfamily.</text>
</comment>
<dbReference type="InterPro" id="IPR014284">
    <property type="entry name" value="RNA_pol_sigma-70_dom"/>
</dbReference>
<keyword evidence="4" id="KW-0238">DNA-binding</keyword>
<evidence type="ECO:0008006" key="10">
    <source>
        <dbReference type="Google" id="ProtNLM"/>
    </source>
</evidence>
<evidence type="ECO:0000256" key="3">
    <source>
        <dbReference type="ARBA" id="ARBA00023082"/>
    </source>
</evidence>
<dbReference type="PANTHER" id="PTHR43133">
    <property type="entry name" value="RNA POLYMERASE ECF-TYPE SIGMA FACTO"/>
    <property type="match status" value="1"/>
</dbReference>
<evidence type="ECO:0000313" key="9">
    <source>
        <dbReference type="Proteomes" id="UP000178107"/>
    </source>
</evidence>
<dbReference type="InterPro" id="IPR036388">
    <property type="entry name" value="WH-like_DNA-bd_sf"/>
</dbReference>
<gene>
    <name evidence="8" type="ORF">A2838_01910</name>
</gene>
<keyword evidence="3" id="KW-0731">Sigma factor</keyword>
<dbReference type="InterPro" id="IPR007630">
    <property type="entry name" value="RNA_pol_sigma70_r4"/>
</dbReference>
<accession>A0A1G2SZB3</accession>
<feature type="domain" description="RNA polymerase sigma-70 region 2" evidence="6">
    <location>
        <begin position="21"/>
        <end position="88"/>
    </location>
</feature>